<sequence length="70" mass="7537">MADYDRSTGAPWSAEDIEQLRILAAEGTATSVIAVQLNRSEEAIAHRAAQDGINLSAASHNPYDPDTLNR</sequence>
<reference evidence="2" key="1">
    <citation type="submission" date="2023-01" db="EMBL/GenBank/DDBJ databases">
        <title>Comparative genomic analysis of cold water coral derived Sulfitobacter faviae: insights into their metabolism and habitat adaptation.</title>
        <authorList>
            <person name="Guo Y."/>
            <person name="Lin S."/>
            <person name="Huang Z."/>
            <person name="Tang K."/>
            <person name="Wang X."/>
        </authorList>
    </citation>
    <scope>NUCLEOTIDE SEQUENCE</scope>
    <source>
        <strain evidence="2">SCSIO W_1865</strain>
    </source>
</reference>
<protein>
    <recommendedName>
        <fullName evidence="4">Helix-turn-helix domain-containing protein</fullName>
    </recommendedName>
</protein>
<evidence type="ECO:0000313" key="3">
    <source>
        <dbReference type="Proteomes" id="UP001210770"/>
    </source>
</evidence>
<proteinExistence type="predicted"/>
<name>A0AAX3LN11_9RHOB</name>
<dbReference type="Proteomes" id="UP001210770">
    <property type="component" value="Chromosome"/>
</dbReference>
<dbReference type="RefSeq" id="WP_271688383.1">
    <property type="nucleotide sequence ID" value="NZ_CP116423.1"/>
</dbReference>
<gene>
    <name evidence="2" type="ORF">PL336_14975</name>
</gene>
<evidence type="ECO:0008006" key="4">
    <source>
        <dbReference type="Google" id="ProtNLM"/>
    </source>
</evidence>
<evidence type="ECO:0000256" key="1">
    <source>
        <dbReference type="SAM" id="MobiDB-lite"/>
    </source>
</evidence>
<organism evidence="2 3">
    <name type="scientific">Sulfitobacter faviae</name>
    <dbReference type="NCBI Taxonomy" id="1775881"/>
    <lineage>
        <taxon>Bacteria</taxon>
        <taxon>Pseudomonadati</taxon>
        <taxon>Pseudomonadota</taxon>
        <taxon>Alphaproteobacteria</taxon>
        <taxon>Rhodobacterales</taxon>
        <taxon>Roseobacteraceae</taxon>
        <taxon>Sulfitobacter</taxon>
    </lineage>
</organism>
<feature type="region of interest" description="Disordered" evidence="1">
    <location>
        <begin position="49"/>
        <end position="70"/>
    </location>
</feature>
<evidence type="ECO:0000313" key="2">
    <source>
        <dbReference type="EMBL" id="WCE70073.1"/>
    </source>
</evidence>
<dbReference type="AlphaFoldDB" id="A0AAX3LN11"/>
<accession>A0AAX3LN11</accession>
<dbReference type="EMBL" id="CP116423">
    <property type="protein sequence ID" value="WCE70073.1"/>
    <property type="molecule type" value="Genomic_DNA"/>
</dbReference>